<comment type="caution">
    <text evidence="2">The sequence shown here is derived from an EMBL/GenBank/DDBJ whole genome shotgun (WGS) entry which is preliminary data.</text>
</comment>
<reference evidence="2" key="1">
    <citation type="submission" date="2023-10" db="EMBL/GenBank/DDBJ databases">
        <title>Genome assembly of Pristionchus species.</title>
        <authorList>
            <person name="Yoshida K."/>
            <person name="Sommer R.J."/>
        </authorList>
    </citation>
    <scope>NUCLEOTIDE SEQUENCE</scope>
    <source>
        <strain evidence="2">RS5133</strain>
    </source>
</reference>
<keyword evidence="1" id="KW-0812">Transmembrane</keyword>
<sequence length="74" mass="8292">IIQIPISISALQGLLLCFNVALHNYIDIFHDATFFSVSIGPLVPLLPKQLQRLTFLVAVWMTPMMWILIPATSV</sequence>
<protein>
    <recommendedName>
        <fullName evidence="4">G protein-coupled receptor</fullName>
    </recommendedName>
</protein>
<keyword evidence="3" id="KW-1185">Reference proteome</keyword>
<gene>
    <name evidence="2" type="ORF">PFISCL1PPCAC_13448</name>
</gene>
<evidence type="ECO:0008006" key="4">
    <source>
        <dbReference type="Google" id="ProtNLM"/>
    </source>
</evidence>
<keyword evidence="1" id="KW-1133">Transmembrane helix</keyword>
<feature type="non-terminal residue" evidence="2">
    <location>
        <position position="1"/>
    </location>
</feature>
<evidence type="ECO:0000313" key="3">
    <source>
        <dbReference type="Proteomes" id="UP001432322"/>
    </source>
</evidence>
<dbReference type="EMBL" id="BTSY01000004">
    <property type="protein sequence ID" value="GMT22151.1"/>
    <property type="molecule type" value="Genomic_DNA"/>
</dbReference>
<proteinExistence type="predicted"/>
<evidence type="ECO:0000313" key="2">
    <source>
        <dbReference type="EMBL" id="GMT22151.1"/>
    </source>
</evidence>
<evidence type="ECO:0000256" key="1">
    <source>
        <dbReference type="SAM" id="Phobius"/>
    </source>
</evidence>
<keyword evidence="1" id="KW-0472">Membrane</keyword>
<feature type="non-terminal residue" evidence="2">
    <location>
        <position position="74"/>
    </location>
</feature>
<dbReference type="AlphaFoldDB" id="A0AAV5VRT3"/>
<dbReference type="Proteomes" id="UP001432322">
    <property type="component" value="Unassembled WGS sequence"/>
</dbReference>
<accession>A0AAV5VRT3</accession>
<name>A0AAV5VRT3_9BILA</name>
<organism evidence="2 3">
    <name type="scientific">Pristionchus fissidentatus</name>
    <dbReference type="NCBI Taxonomy" id="1538716"/>
    <lineage>
        <taxon>Eukaryota</taxon>
        <taxon>Metazoa</taxon>
        <taxon>Ecdysozoa</taxon>
        <taxon>Nematoda</taxon>
        <taxon>Chromadorea</taxon>
        <taxon>Rhabditida</taxon>
        <taxon>Rhabditina</taxon>
        <taxon>Diplogasteromorpha</taxon>
        <taxon>Diplogasteroidea</taxon>
        <taxon>Neodiplogasteridae</taxon>
        <taxon>Pristionchus</taxon>
    </lineage>
</organism>
<feature type="transmembrane region" description="Helical" evidence="1">
    <location>
        <begin position="53"/>
        <end position="71"/>
    </location>
</feature>